<dbReference type="AlphaFoldDB" id="G0UWM3"/>
<name>G0UWM3_TRYCI</name>
<dbReference type="PANTHER" id="PTHR23035:SF2">
    <property type="entry name" value="KIAA1430 HOMOLOGUE"/>
    <property type="match status" value="1"/>
</dbReference>
<evidence type="ECO:0000256" key="2">
    <source>
        <dbReference type="SAM" id="MobiDB-lite"/>
    </source>
</evidence>
<gene>
    <name evidence="3" type="ORF">TCIL3000_10_5550</name>
</gene>
<evidence type="ECO:0000313" key="3">
    <source>
        <dbReference type="EMBL" id="CCC93789.1"/>
    </source>
</evidence>
<proteinExistence type="inferred from homology"/>
<dbReference type="Pfam" id="PF13879">
    <property type="entry name" value="Hmw_CFAP97"/>
    <property type="match status" value="1"/>
</dbReference>
<dbReference type="InterPro" id="IPR038791">
    <property type="entry name" value="Cfap97/Hemingway"/>
</dbReference>
<dbReference type="PANTHER" id="PTHR23035">
    <property type="entry name" value="CILIA- AND FLAGELLA-ASSOCIATED PROTEIN 97-RELATED"/>
    <property type="match status" value="1"/>
</dbReference>
<accession>G0UWM3</accession>
<dbReference type="VEuPathDB" id="TriTrypDB:TcIL3000_10_5550"/>
<feature type="region of interest" description="Disordered" evidence="2">
    <location>
        <begin position="25"/>
        <end position="46"/>
    </location>
</feature>
<organism evidence="3">
    <name type="scientific">Trypanosoma congolense (strain IL3000)</name>
    <dbReference type="NCBI Taxonomy" id="1068625"/>
    <lineage>
        <taxon>Eukaryota</taxon>
        <taxon>Discoba</taxon>
        <taxon>Euglenozoa</taxon>
        <taxon>Kinetoplastea</taxon>
        <taxon>Metakinetoplastina</taxon>
        <taxon>Trypanosomatida</taxon>
        <taxon>Trypanosomatidae</taxon>
        <taxon>Trypanosoma</taxon>
        <taxon>Nannomonas</taxon>
    </lineage>
</organism>
<protein>
    <submittedName>
        <fullName evidence="3">Uncharacterized protein</fullName>
    </submittedName>
</protein>
<comment type="similarity">
    <text evidence="1">Belongs to the CFAP97 family.</text>
</comment>
<evidence type="ECO:0000256" key="1">
    <source>
        <dbReference type="ARBA" id="ARBA00008315"/>
    </source>
</evidence>
<dbReference type="InterPro" id="IPR029488">
    <property type="entry name" value="Hmw/CFAP97"/>
</dbReference>
<sequence>MPVVPKRTAEALWLEQQRARSYEQHRKRVENQKPCVDNKTPSSLSLSNKRALMEQERRRCIDAENKRLVARMSAIMQRGGDVDNKEPWRYALGSRDAKHQRRGEQQRLAEENLKMLHRLENVKPVYRLEKWEIDRDKNEALVARISRYPYVPMFRKQKGDE</sequence>
<reference evidence="3" key="1">
    <citation type="journal article" date="2012" name="Proc. Natl. Acad. Sci. U.S.A.">
        <title>Antigenic diversity is generated by distinct evolutionary mechanisms in African trypanosome species.</title>
        <authorList>
            <person name="Jackson A.P."/>
            <person name="Berry A."/>
            <person name="Aslett M."/>
            <person name="Allison H.C."/>
            <person name="Burton P."/>
            <person name="Vavrova-Anderson J."/>
            <person name="Brown R."/>
            <person name="Browne H."/>
            <person name="Corton N."/>
            <person name="Hauser H."/>
            <person name="Gamble J."/>
            <person name="Gilderthorp R."/>
            <person name="Marcello L."/>
            <person name="McQuillan J."/>
            <person name="Otto T.D."/>
            <person name="Quail M.A."/>
            <person name="Sanders M.J."/>
            <person name="van Tonder A."/>
            <person name="Ginger M.L."/>
            <person name="Field M.C."/>
            <person name="Barry J.D."/>
            <person name="Hertz-Fowler C."/>
            <person name="Berriman M."/>
        </authorList>
    </citation>
    <scope>NUCLEOTIDE SEQUENCE</scope>
    <source>
        <strain evidence="3">IL3000</strain>
    </source>
</reference>
<dbReference type="EMBL" id="HE575323">
    <property type="protein sequence ID" value="CCC93789.1"/>
    <property type="molecule type" value="Genomic_DNA"/>
</dbReference>